<reference evidence="2 3" key="1">
    <citation type="submission" date="2018-05" db="EMBL/GenBank/DDBJ databases">
        <title>Genome comparison of Eubacterium sp.</title>
        <authorList>
            <person name="Feng Y."/>
            <person name="Sanchez-Andrea I."/>
            <person name="Stams A.J.M."/>
            <person name="De Vos W.M."/>
        </authorList>
    </citation>
    <scope>NUCLEOTIDE SEQUENCE [LARGE SCALE GENOMIC DNA]</scope>
    <source>
        <strain evidence="2 3">YI</strain>
    </source>
</reference>
<dbReference type="KEGG" id="emt:CPZ25_017360"/>
<evidence type="ECO:0000259" key="1">
    <source>
        <dbReference type="PROSITE" id="PS51750"/>
    </source>
</evidence>
<dbReference type="PANTHER" id="PTHR36180:SF2">
    <property type="entry name" value="BRO FAMILY PROTEIN"/>
    <property type="match status" value="1"/>
</dbReference>
<feature type="domain" description="Bro-N" evidence="1">
    <location>
        <begin position="28"/>
        <end position="126"/>
    </location>
</feature>
<dbReference type="RefSeq" id="WP_096920069.1">
    <property type="nucleotide sequence ID" value="NZ_CP029487.1"/>
</dbReference>
<dbReference type="InterPro" id="IPR003497">
    <property type="entry name" value="BRO_N_domain"/>
</dbReference>
<dbReference type="Pfam" id="PF03374">
    <property type="entry name" value="ANT"/>
    <property type="match status" value="1"/>
</dbReference>
<dbReference type="PANTHER" id="PTHR36180">
    <property type="entry name" value="DNA-BINDING PROTEIN-RELATED-RELATED"/>
    <property type="match status" value="1"/>
</dbReference>
<dbReference type="SMART" id="SM01040">
    <property type="entry name" value="Bro-N"/>
    <property type="match status" value="1"/>
</dbReference>
<dbReference type="PROSITE" id="PS51750">
    <property type="entry name" value="BRO_N"/>
    <property type="match status" value="1"/>
</dbReference>
<dbReference type="AlphaFoldDB" id="A0A4P9CBW1"/>
<protein>
    <recommendedName>
        <fullName evidence="1">Bro-N domain-containing protein</fullName>
    </recommendedName>
</protein>
<proteinExistence type="predicted"/>
<organism evidence="2 3">
    <name type="scientific">Eubacterium maltosivorans</name>
    <dbReference type="NCBI Taxonomy" id="2041044"/>
    <lineage>
        <taxon>Bacteria</taxon>
        <taxon>Bacillati</taxon>
        <taxon>Bacillota</taxon>
        <taxon>Clostridia</taxon>
        <taxon>Eubacteriales</taxon>
        <taxon>Eubacteriaceae</taxon>
        <taxon>Eubacterium</taxon>
    </lineage>
</organism>
<evidence type="ECO:0000313" key="3">
    <source>
        <dbReference type="Proteomes" id="UP000218387"/>
    </source>
</evidence>
<dbReference type="GO" id="GO:0003677">
    <property type="term" value="F:DNA binding"/>
    <property type="evidence" value="ECO:0007669"/>
    <property type="project" value="InterPro"/>
</dbReference>
<dbReference type="Proteomes" id="UP000218387">
    <property type="component" value="Chromosome"/>
</dbReference>
<accession>A0A4P9CBW1</accession>
<dbReference type="InterPro" id="IPR005039">
    <property type="entry name" value="Ant_C"/>
</dbReference>
<evidence type="ECO:0000313" key="2">
    <source>
        <dbReference type="EMBL" id="QCT73023.1"/>
    </source>
</evidence>
<dbReference type="EMBL" id="CP029487">
    <property type="protein sequence ID" value="QCT73023.1"/>
    <property type="molecule type" value="Genomic_DNA"/>
</dbReference>
<keyword evidence="3" id="KW-1185">Reference proteome</keyword>
<name>A0A4P9CBW1_EUBML</name>
<sequence length="287" mass="33173">MQNTNKNQTAESCLIQKVFESEEFASVRTLVRPGGELEPSPTVYFVAKDVCEAMDYQNHRQAVKRHVEPEDVLIQEVLDKYGRRRRTLVINESGLFALILASRQDKARRFRHYVTSVILPAILHYGAYIDPGQLENLKKDPRCIEILCGNLERMFRRCDVMEHQLKTAQADYQRILPDALFGQTIQVAGDCISVGAMAKLVFRENKKSMGQNRLYAWLREQGYLCRRACFWNQPTQKAVNLGVLVLRENSVRDKYGRWHLYQKPMVTPKGQRYFAERLCPDAGESGR</sequence>
<gene>
    <name evidence="2" type="ORF">CPZ25_017360</name>
</gene>
<dbReference type="Pfam" id="PF02498">
    <property type="entry name" value="Bro-N"/>
    <property type="match status" value="1"/>
</dbReference>